<dbReference type="CDD" id="cd09083">
    <property type="entry name" value="EEP-1"/>
    <property type="match status" value="1"/>
</dbReference>
<name>A0A3N4HR36_ASCIM</name>
<feature type="domain" description="Endonuclease/exonuclease/phosphatase" evidence="1">
    <location>
        <begin position="17"/>
        <end position="276"/>
    </location>
</feature>
<keyword evidence="3" id="KW-1185">Reference proteome</keyword>
<dbReference type="PANTHER" id="PTHR12121">
    <property type="entry name" value="CARBON CATABOLITE REPRESSOR PROTEIN 4"/>
    <property type="match status" value="1"/>
</dbReference>
<dbReference type="GO" id="GO:0000175">
    <property type="term" value="F:3'-5'-RNA exonuclease activity"/>
    <property type="evidence" value="ECO:0007669"/>
    <property type="project" value="TreeGrafter"/>
</dbReference>
<dbReference type="EMBL" id="ML119878">
    <property type="protein sequence ID" value="RPA72124.1"/>
    <property type="molecule type" value="Genomic_DNA"/>
</dbReference>
<sequence>MQLEKPTNTPTPFRIITFNIRYDCAPSAREPHELPFSDRLPLILQTLYFHTLTTPTFVCLQEALHHQLVAVRDGLKELHQTTSWRHLGTGREDGKEEGEFNPILYREDQWRLVEYEQKWLSPTPEKPSFGWNAACKRVFVRGLFAAESGRRVTVVNTHFDHVSEKAREKEAGMMLQVLEKARDGNSDVVVLTGDLNSRVDQKAYQLLSGNGSLVKDARRLARVRIGNEITFTGFERKKEDRERIDYVFIGGKGNWEARSYLVASNGWDEGGLMSDHRPVIVDVQINGN</sequence>
<dbReference type="Gene3D" id="3.60.10.10">
    <property type="entry name" value="Endonuclease/exonuclease/phosphatase"/>
    <property type="match status" value="1"/>
</dbReference>
<dbReference type="Pfam" id="PF03372">
    <property type="entry name" value="Exo_endo_phos"/>
    <property type="match status" value="1"/>
</dbReference>
<reference evidence="2 3" key="1">
    <citation type="journal article" date="2018" name="Nat. Ecol. Evol.">
        <title>Pezizomycetes genomes reveal the molecular basis of ectomycorrhizal truffle lifestyle.</title>
        <authorList>
            <person name="Murat C."/>
            <person name="Payen T."/>
            <person name="Noel B."/>
            <person name="Kuo A."/>
            <person name="Morin E."/>
            <person name="Chen J."/>
            <person name="Kohler A."/>
            <person name="Krizsan K."/>
            <person name="Balestrini R."/>
            <person name="Da Silva C."/>
            <person name="Montanini B."/>
            <person name="Hainaut M."/>
            <person name="Levati E."/>
            <person name="Barry K.W."/>
            <person name="Belfiori B."/>
            <person name="Cichocki N."/>
            <person name="Clum A."/>
            <person name="Dockter R.B."/>
            <person name="Fauchery L."/>
            <person name="Guy J."/>
            <person name="Iotti M."/>
            <person name="Le Tacon F."/>
            <person name="Lindquist E.A."/>
            <person name="Lipzen A."/>
            <person name="Malagnac F."/>
            <person name="Mello A."/>
            <person name="Molinier V."/>
            <person name="Miyauchi S."/>
            <person name="Poulain J."/>
            <person name="Riccioni C."/>
            <person name="Rubini A."/>
            <person name="Sitrit Y."/>
            <person name="Splivallo R."/>
            <person name="Traeger S."/>
            <person name="Wang M."/>
            <person name="Zifcakova L."/>
            <person name="Wipf D."/>
            <person name="Zambonelli A."/>
            <person name="Paolocci F."/>
            <person name="Nowrousian M."/>
            <person name="Ottonello S."/>
            <person name="Baldrian P."/>
            <person name="Spatafora J.W."/>
            <person name="Henrissat B."/>
            <person name="Nagy L.G."/>
            <person name="Aury J.M."/>
            <person name="Wincker P."/>
            <person name="Grigoriev I.V."/>
            <person name="Bonfante P."/>
            <person name="Martin F.M."/>
        </authorList>
    </citation>
    <scope>NUCLEOTIDE SEQUENCE [LARGE SCALE GENOMIC DNA]</scope>
    <source>
        <strain evidence="2 3">RN42</strain>
    </source>
</reference>
<dbReference type="InterPro" id="IPR005135">
    <property type="entry name" value="Endo/exonuclease/phosphatase"/>
</dbReference>
<dbReference type="InterPro" id="IPR036691">
    <property type="entry name" value="Endo/exonu/phosph_ase_sf"/>
</dbReference>
<evidence type="ECO:0000259" key="1">
    <source>
        <dbReference type="Pfam" id="PF03372"/>
    </source>
</evidence>
<accession>A0A3N4HR36</accession>
<proteinExistence type="predicted"/>
<dbReference type="Proteomes" id="UP000275078">
    <property type="component" value="Unassembled WGS sequence"/>
</dbReference>
<evidence type="ECO:0000313" key="3">
    <source>
        <dbReference type="Proteomes" id="UP000275078"/>
    </source>
</evidence>
<dbReference type="STRING" id="1160509.A0A3N4HR36"/>
<dbReference type="AlphaFoldDB" id="A0A3N4HR36"/>
<protein>
    <submittedName>
        <fullName evidence="2">DNase I-like protein</fullName>
    </submittedName>
</protein>
<gene>
    <name evidence="2" type="ORF">BJ508DRAFT_217361</name>
</gene>
<evidence type="ECO:0000313" key="2">
    <source>
        <dbReference type="EMBL" id="RPA72124.1"/>
    </source>
</evidence>
<dbReference type="PANTHER" id="PTHR12121:SF36">
    <property type="entry name" value="ENDONUCLEASE_EXONUCLEASE_PHOSPHATASE DOMAIN-CONTAINING PROTEIN"/>
    <property type="match status" value="1"/>
</dbReference>
<dbReference type="SUPFAM" id="SSF56219">
    <property type="entry name" value="DNase I-like"/>
    <property type="match status" value="1"/>
</dbReference>
<dbReference type="InterPro" id="IPR050410">
    <property type="entry name" value="CCR4/nocturin_mRNA_transcr"/>
</dbReference>
<dbReference type="OrthoDB" id="276515at2759"/>
<organism evidence="2 3">
    <name type="scientific">Ascobolus immersus RN42</name>
    <dbReference type="NCBI Taxonomy" id="1160509"/>
    <lineage>
        <taxon>Eukaryota</taxon>
        <taxon>Fungi</taxon>
        <taxon>Dikarya</taxon>
        <taxon>Ascomycota</taxon>
        <taxon>Pezizomycotina</taxon>
        <taxon>Pezizomycetes</taxon>
        <taxon>Pezizales</taxon>
        <taxon>Ascobolaceae</taxon>
        <taxon>Ascobolus</taxon>
    </lineage>
</organism>